<evidence type="ECO:0000256" key="1">
    <source>
        <dbReference type="SAM" id="MobiDB-lite"/>
    </source>
</evidence>
<organism evidence="2">
    <name type="scientific">Euplotes crassus</name>
    <dbReference type="NCBI Taxonomy" id="5936"/>
    <lineage>
        <taxon>Eukaryota</taxon>
        <taxon>Sar</taxon>
        <taxon>Alveolata</taxon>
        <taxon>Ciliophora</taxon>
        <taxon>Intramacronucleata</taxon>
        <taxon>Spirotrichea</taxon>
        <taxon>Hypotrichia</taxon>
        <taxon>Euplotida</taxon>
        <taxon>Euplotidae</taxon>
        <taxon>Moneuplotes</taxon>
    </lineage>
</organism>
<proteinExistence type="predicted"/>
<evidence type="ECO:0000313" key="2">
    <source>
        <dbReference type="EMBL" id="CAE0378099.1"/>
    </source>
</evidence>
<feature type="region of interest" description="Disordered" evidence="1">
    <location>
        <begin position="26"/>
        <end position="51"/>
    </location>
</feature>
<dbReference type="AlphaFoldDB" id="A0A7S3NTK2"/>
<name>A0A7S3NTK2_EUPCR</name>
<sequence>MPSKSLDDPNVFNSLLSSKVSSILQSIRERPTGPTQESRPVPFPKHFPPAAVPQIAPLKRNHNIGRRTYVKEDDSLVTSLESMTENGGIKPMQSRLRASMRRKKFGITSSRADH</sequence>
<protein>
    <submittedName>
        <fullName evidence="2">Uncharacterized protein</fullName>
    </submittedName>
</protein>
<feature type="compositionally biased region" description="Pro residues" evidence="1">
    <location>
        <begin position="41"/>
        <end position="51"/>
    </location>
</feature>
<dbReference type="EMBL" id="HBIK01006405">
    <property type="protein sequence ID" value="CAE0378099.1"/>
    <property type="molecule type" value="Transcribed_RNA"/>
</dbReference>
<accession>A0A7S3NTK2</accession>
<reference evidence="2" key="1">
    <citation type="submission" date="2021-01" db="EMBL/GenBank/DDBJ databases">
        <authorList>
            <person name="Corre E."/>
            <person name="Pelletier E."/>
            <person name="Niang G."/>
            <person name="Scheremetjew M."/>
            <person name="Finn R."/>
            <person name="Kale V."/>
            <person name="Holt S."/>
            <person name="Cochrane G."/>
            <person name="Meng A."/>
            <person name="Brown T."/>
            <person name="Cohen L."/>
        </authorList>
    </citation>
    <scope>NUCLEOTIDE SEQUENCE</scope>
    <source>
        <strain evidence="2">CT5</strain>
    </source>
</reference>
<gene>
    <name evidence="2" type="ORF">ECRA1380_LOCUS3058</name>
</gene>